<keyword evidence="4 6" id="KW-1133">Transmembrane helix</keyword>
<gene>
    <name evidence="7" type="ORF">EDD61_10396</name>
</gene>
<dbReference type="Pfam" id="PF03788">
    <property type="entry name" value="LrgA"/>
    <property type="match status" value="1"/>
</dbReference>
<evidence type="ECO:0000313" key="7">
    <source>
        <dbReference type="EMBL" id="TCU62683.1"/>
    </source>
</evidence>
<evidence type="ECO:0000256" key="2">
    <source>
        <dbReference type="ARBA" id="ARBA00022475"/>
    </source>
</evidence>
<evidence type="ECO:0000256" key="3">
    <source>
        <dbReference type="ARBA" id="ARBA00022692"/>
    </source>
</evidence>
<dbReference type="PANTHER" id="PTHR33931:SF2">
    <property type="entry name" value="HOLIN-LIKE PROTEIN CIDA"/>
    <property type="match status" value="1"/>
</dbReference>
<dbReference type="EMBL" id="SMBP01000003">
    <property type="protein sequence ID" value="TCU62683.1"/>
    <property type="molecule type" value="Genomic_DNA"/>
</dbReference>
<dbReference type="Proteomes" id="UP000295773">
    <property type="component" value="Unassembled WGS sequence"/>
</dbReference>
<keyword evidence="8" id="KW-1185">Reference proteome</keyword>
<reference evidence="7 8" key="1">
    <citation type="submission" date="2019-03" db="EMBL/GenBank/DDBJ databases">
        <title>Genomic Encyclopedia of Type Strains, Phase IV (KMG-IV): sequencing the most valuable type-strain genomes for metagenomic binning, comparative biology and taxonomic classification.</title>
        <authorList>
            <person name="Goeker M."/>
        </authorList>
    </citation>
    <scope>NUCLEOTIDE SEQUENCE [LARGE SCALE GENOMIC DNA]</scope>
    <source>
        <strain evidence="7 8">DSM 29481</strain>
    </source>
</reference>
<dbReference type="GeneID" id="73795310"/>
<evidence type="ECO:0000313" key="8">
    <source>
        <dbReference type="Proteomes" id="UP000295773"/>
    </source>
</evidence>
<dbReference type="PANTHER" id="PTHR33931">
    <property type="entry name" value="HOLIN-LIKE PROTEIN CIDA-RELATED"/>
    <property type="match status" value="1"/>
</dbReference>
<evidence type="ECO:0000256" key="6">
    <source>
        <dbReference type="SAM" id="Phobius"/>
    </source>
</evidence>
<proteinExistence type="predicted"/>
<accession>A0A4R3TMV1</accession>
<keyword evidence="2" id="KW-1003">Cell membrane</keyword>
<name>A0A4R3TMV1_9FIRM</name>
<evidence type="ECO:0000256" key="1">
    <source>
        <dbReference type="ARBA" id="ARBA00004651"/>
    </source>
</evidence>
<comment type="subcellular location">
    <subcellularLocation>
        <location evidence="1">Cell membrane</location>
        <topology evidence="1">Multi-pass membrane protein</topology>
    </subcellularLocation>
</comment>
<feature type="transmembrane region" description="Helical" evidence="6">
    <location>
        <begin position="7"/>
        <end position="24"/>
    </location>
</feature>
<feature type="transmembrane region" description="Helical" evidence="6">
    <location>
        <begin position="30"/>
        <end position="47"/>
    </location>
</feature>
<dbReference type="RefSeq" id="WP_008688992.1">
    <property type="nucleotide sequence ID" value="NZ_AP024510.1"/>
</dbReference>
<sequence length="119" mass="13405">MKLFREIIIIFGISYIGECLSTLLHLPLPGSLVGMLLLLLLLSFRILRLDMIATVSDFLLGHLPFFFIPAGVALMAKFYHIADIWIPILLICMVTTVITMGLSGWSMQQVMEKWGKKHG</sequence>
<dbReference type="AlphaFoldDB" id="A0A4R3TMV1"/>
<feature type="transmembrane region" description="Helical" evidence="6">
    <location>
        <begin position="84"/>
        <end position="107"/>
    </location>
</feature>
<dbReference type="GO" id="GO:0005886">
    <property type="term" value="C:plasma membrane"/>
    <property type="evidence" value="ECO:0007669"/>
    <property type="project" value="UniProtKB-SubCell"/>
</dbReference>
<dbReference type="InterPro" id="IPR005538">
    <property type="entry name" value="LrgA/CidA"/>
</dbReference>
<feature type="transmembrane region" description="Helical" evidence="6">
    <location>
        <begin position="59"/>
        <end position="78"/>
    </location>
</feature>
<keyword evidence="3 6" id="KW-0812">Transmembrane</keyword>
<evidence type="ECO:0000256" key="4">
    <source>
        <dbReference type="ARBA" id="ARBA00022989"/>
    </source>
</evidence>
<keyword evidence="5 6" id="KW-0472">Membrane</keyword>
<evidence type="ECO:0000256" key="5">
    <source>
        <dbReference type="ARBA" id="ARBA00023136"/>
    </source>
</evidence>
<protein>
    <submittedName>
        <fullName evidence="7">Holin-like protein</fullName>
    </submittedName>
</protein>
<organism evidence="7 8">
    <name type="scientific">Longicatena caecimuris</name>
    <dbReference type="NCBI Taxonomy" id="1796635"/>
    <lineage>
        <taxon>Bacteria</taxon>
        <taxon>Bacillati</taxon>
        <taxon>Bacillota</taxon>
        <taxon>Erysipelotrichia</taxon>
        <taxon>Erysipelotrichales</taxon>
        <taxon>Erysipelotrichaceae</taxon>
        <taxon>Longicatena</taxon>
    </lineage>
</organism>
<comment type="caution">
    <text evidence="7">The sequence shown here is derived from an EMBL/GenBank/DDBJ whole genome shotgun (WGS) entry which is preliminary data.</text>
</comment>